<protein>
    <submittedName>
        <fullName evidence="2">13136_t:CDS:1</fullName>
    </submittedName>
</protein>
<feature type="compositionally biased region" description="Polar residues" evidence="1">
    <location>
        <begin position="51"/>
        <end position="72"/>
    </location>
</feature>
<gene>
    <name evidence="2" type="ORF">DERYTH_LOCUS8302</name>
</gene>
<reference evidence="2" key="1">
    <citation type="submission" date="2021-06" db="EMBL/GenBank/DDBJ databases">
        <authorList>
            <person name="Kallberg Y."/>
            <person name="Tangrot J."/>
            <person name="Rosling A."/>
        </authorList>
    </citation>
    <scope>NUCLEOTIDE SEQUENCE</scope>
    <source>
        <strain evidence="2">MA453B</strain>
    </source>
</reference>
<evidence type="ECO:0000313" key="3">
    <source>
        <dbReference type="Proteomes" id="UP000789405"/>
    </source>
</evidence>
<accession>A0A9N9GJ62</accession>
<sequence>MTTKKQKKTDEQNLLEDLYKHEKSRNGIHEDTPKYEELKEKKKPTELPKNSLKQQKTCQRTNQKTAPKTTNLLKNQLKNDEQNLLEGLHKCEKSKKQNTRRHQNTKNLKKKKTY</sequence>
<feature type="region of interest" description="Disordered" evidence="1">
    <location>
        <begin position="1"/>
        <end position="72"/>
    </location>
</feature>
<dbReference type="Proteomes" id="UP000789405">
    <property type="component" value="Unassembled WGS sequence"/>
</dbReference>
<evidence type="ECO:0000256" key="1">
    <source>
        <dbReference type="SAM" id="MobiDB-lite"/>
    </source>
</evidence>
<feature type="compositionally biased region" description="Basic and acidic residues" evidence="1">
    <location>
        <begin position="17"/>
        <end position="46"/>
    </location>
</feature>
<feature type="region of interest" description="Disordered" evidence="1">
    <location>
        <begin position="90"/>
        <end position="114"/>
    </location>
</feature>
<keyword evidence="3" id="KW-1185">Reference proteome</keyword>
<proteinExistence type="predicted"/>
<dbReference type="AlphaFoldDB" id="A0A9N9GJ62"/>
<feature type="compositionally biased region" description="Basic residues" evidence="1">
    <location>
        <begin position="96"/>
        <end position="114"/>
    </location>
</feature>
<organism evidence="2 3">
    <name type="scientific">Dentiscutata erythropus</name>
    <dbReference type="NCBI Taxonomy" id="1348616"/>
    <lineage>
        <taxon>Eukaryota</taxon>
        <taxon>Fungi</taxon>
        <taxon>Fungi incertae sedis</taxon>
        <taxon>Mucoromycota</taxon>
        <taxon>Glomeromycotina</taxon>
        <taxon>Glomeromycetes</taxon>
        <taxon>Diversisporales</taxon>
        <taxon>Gigasporaceae</taxon>
        <taxon>Dentiscutata</taxon>
    </lineage>
</organism>
<comment type="caution">
    <text evidence="2">The sequence shown here is derived from an EMBL/GenBank/DDBJ whole genome shotgun (WGS) entry which is preliminary data.</text>
</comment>
<evidence type="ECO:0000313" key="2">
    <source>
        <dbReference type="EMBL" id="CAG8614275.1"/>
    </source>
</evidence>
<dbReference type="EMBL" id="CAJVPY010004261">
    <property type="protein sequence ID" value="CAG8614275.1"/>
    <property type="molecule type" value="Genomic_DNA"/>
</dbReference>
<name>A0A9N9GJ62_9GLOM</name>